<comment type="caution">
    <text evidence="2">The sequence shown here is derived from an EMBL/GenBank/DDBJ whole genome shotgun (WGS) entry which is preliminary data.</text>
</comment>
<feature type="region of interest" description="Disordered" evidence="1">
    <location>
        <begin position="20"/>
        <end position="45"/>
    </location>
</feature>
<feature type="compositionally biased region" description="Acidic residues" evidence="1">
    <location>
        <begin position="197"/>
        <end position="208"/>
    </location>
</feature>
<protein>
    <submittedName>
        <fullName evidence="2">Uncharacterized protein</fullName>
    </submittedName>
</protein>
<evidence type="ECO:0000256" key="1">
    <source>
        <dbReference type="SAM" id="MobiDB-lite"/>
    </source>
</evidence>
<evidence type="ECO:0000313" key="3">
    <source>
        <dbReference type="Proteomes" id="UP000245956"/>
    </source>
</evidence>
<feature type="region of interest" description="Disordered" evidence="1">
    <location>
        <begin position="193"/>
        <end position="256"/>
    </location>
</feature>
<organism evidence="2 3">
    <name type="scientific">Purpureocillium lilacinum</name>
    <name type="common">Paecilomyces lilacinus</name>
    <dbReference type="NCBI Taxonomy" id="33203"/>
    <lineage>
        <taxon>Eukaryota</taxon>
        <taxon>Fungi</taxon>
        <taxon>Dikarya</taxon>
        <taxon>Ascomycota</taxon>
        <taxon>Pezizomycotina</taxon>
        <taxon>Sordariomycetes</taxon>
        <taxon>Hypocreomycetidae</taxon>
        <taxon>Hypocreales</taxon>
        <taxon>Ophiocordycipitaceae</taxon>
        <taxon>Purpureocillium</taxon>
    </lineage>
</organism>
<proteinExistence type="predicted"/>
<dbReference type="AlphaFoldDB" id="A0A2U3EKN1"/>
<name>A0A2U3EKN1_PURLI</name>
<reference evidence="2 3" key="1">
    <citation type="journal article" date="2016" name="Front. Microbiol.">
        <title>Genome and transcriptome sequences reveal the specific parasitism of the nematophagous Purpureocillium lilacinum 36-1.</title>
        <authorList>
            <person name="Xie J."/>
            <person name="Li S."/>
            <person name="Mo C."/>
            <person name="Xiao X."/>
            <person name="Peng D."/>
            <person name="Wang G."/>
            <person name="Xiao Y."/>
        </authorList>
    </citation>
    <scope>NUCLEOTIDE SEQUENCE [LARGE SCALE GENOMIC DNA]</scope>
    <source>
        <strain evidence="2 3">36-1</strain>
    </source>
</reference>
<dbReference type="EMBL" id="LCWV01000002">
    <property type="protein sequence ID" value="PWI75063.1"/>
    <property type="molecule type" value="Genomic_DNA"/>
</dbReference>
<feature type="compositionally biased region" description="Low complexity" evidence="1">
    <location>
        <begin position="245"/>
        <end position="256"/>
    </location>
</feature>
<sequence length="256" mass="27185">MPHYGTTGTYRIIQGGPVENALGLANPSPNAPPPTPRVATTNTSPVLAPNSPTLWMHVVSRFYSDPANVYESASRPVSASMSPASAYSGYDASVSDMTEDGHNDDGYDDYDAYYDDDERTLCCDVQDHGDESPEVGCLACFPSSLDGHQPAPVTAAAAAAQPQRSRICSALLFVTAVLGVPVDIFRHIASGAAAGAEGDDDNDDDEQPEMSSPPPQGDDPRPRVRRRPSARRDKFPPGPSPLSYPPLLSRTLPSAE</sequence>
<evidence type="ECO:0000313" key="2">
    <source>
        <dbReference type="EMBL" id="PWI75063.1"/>
    </source>
</evidence>
<dbReference type="Proteomes" id="UP000245956">
    <property type="component" value="Unassembled WGS sequence"/>
</dbReference>
<accession>A0A2U3EKN1</accession>
<gene>
    <name evidence="2" type="ORF">PCL_05721</name>
</gene>